<keyword evidence="5" id="KW-1185">Reference proteome</keyword>
<keyword evidence="1 4" id="KW-0489">Methyltransferase</keyword>
<protein>
    <submittedName>
        <fullName evidence="4">Methyltransferase type 11</fullName>
    </submittedName>
</protein>
<accession>A0A6S6M3D1</accession>
<reference evidence="4 5" key="1">
    <citation type="submission" date="2020-06" db="EMBL/GenBank/DDBJ databases">
        <title>Interaction of electrochemicaly active bacteria, Geobacter bremensis R4 on different carbon anode.</title>
        <authorList>
            <person name="Meng L."/>
            <person name="Yoshida N."/>
        </authorList>
    </citation>
    <scope>NUCLEOTIDE SEQUENCE [LARGE SCALE GENOMIC DNA]</scope>
    <source>
        <strain evidence="4 5">R4</strain>
    </source>
</reference>
<gene>
    <name evidence="4" type="ORF">GEOBRER4_n0946</name>
</gene>
<evidence type="ECO:0000313" key="5">
    <source>
        <dbReference type="Proteomes" id="UP000515472"/>
    </source>
</evidence>
<dbReference type="Pfam" id="PF13489">
    <property type="entry name" value="Methyltransf_23"/>
    <property type="match status" value="1"/>
</dbReference>
<name>A0A6S6M3D1_9BACT</name>
<evidence type="ECO:0000313" key="4">
    <source>
        <dbReference type="EMBL" id="BCG46161.1"/>
    </source>
</evidence>
<evidence type="ECO:0000256" key="3">
    <source>
        <dbReference type="ARBA" id="ARBA00022691"/>
    </source>
</evidence>
<proteinExistence type="predicted"/>
<dbReference type="RefSeq" id="WP_185244426.1">
    <property type="nucleotide sequence ID" value="NZ_AP023213.1"/>
</dbReference>
<organism evidence="4 5">
    <name type="scientific">Citrifermentans bremense</name>
    <dbReference type="NCBI Taxonomy" id="60035"/>
    <lineage>
        <taxon>Bacteria</taxon>
        <taxon>Pseudomonadati</taxon>
        <taxon>Thermodesulfobacteriota</taxon>
        <taxon>Desulfuromonadia</taxon>
        <taxon>Geobacterales</taxon>
        <taxon>Geobacteraceae</taxon>
        <taxon>Citrifermentans</taxon>
    </lineage>
</organism>
<sequence>MNPEEYGRMYQAEDSHWWYVGLHELILSQVEREAARLKRPLRILDAGCGTGRLCQLLAPFGEVEGIDASREAIRYCRRRGVAAMVGDLNRVELEPERYDLITSIDVLYHLGVRDDVEVLKSFLGALRPGGMLILNLVALEWLRSSHDLAVHTRERYDERTLRDRLAAAGFSISRLSFRVTLPFPLVAGYRLLRERLRAAHTGKAGASDVALPSPLVNRALLKLIRMENHLLRRLRLPIGSSLFAVARKG</sequence>
<dbReference type="PANTHER" id="PTHR43464">
    <property type="entry name" value="METHYLTRANSFERASE"/>
    <property type="match status" value="1"/>
</dbReference>
<dbReference type="Gene3D" id="3.40.50.150">
    <property type="entry name" value="Vaccinia Virus protein VP39"/>
    <property type="match status" value="1"/>
</dbReference>
<dbReference type="CDD" id="cd02440">
    <property type="entry name" value="AdoMet_MTases"/>
    <property type="match status" value="1"/>
</dbReference>
<dbReference type="Proteomes" id="UP000515472">
    <property type="component" value="Chromosome"/>
</dbReference>
<dbReference type="PANTHER" id="PTHR43464:SF19">
    <property type="entry name" value="UBIQUINONE BIOSYNTHESIS O-METHYLTRANSFERASE, MITOCHONDRIAL"/>
    <property type="match status" value="1"/>
</dbReference>
<dbReference type="GO" id="GO:0008168">
    <property type="term" value="F:methyltransferase activity"/>
    <property type="evidence" value="ECO:0007669"/>
    <property type="project" value="UniProtKB-KW"/>
</dbReference>
<dbReference type="AlphaFoldDB" id="A0A6S6M3D1"/>
<dbReference type="SUPFAM" id="SSF53335">
    <property type="entry name" value="S-adenosyl-L-methionine-dependent methyltransferases"/>
    <property type="match status" value="1"/>
</dbReference>
<keyword evidence="3" id="KW-0949">S-adenosyl-L-methionine</keyword>
<keyword evidence="2 4" id="KW-0808">Transferase</keyword>
<evidence type="ECO:0000256" key="1">
    <source>
        <dbReference type="ARBA" id="ARBA00022603"/>
    </source>
</evidence>
<dbReference type="GO" id="GO:0032259">
    <property type="term" value="P:methylation"/>
    <property type="evidence" value="ECO:0007669"/>
    <property type="project" value="UniProtKB-KW"/>
</dbReference>
<dbReference type="KEGG" id="gbn:GEOBRER4_09110"/>
<dbReference type="EMBL" id="AP023213">
    <property type="protein sequence ID" value="BCG46161.1"/>
    <property type="molecule type" value="Genomic_DNA"/>
</dbReference>
<evidence type="ECO:0000256" key="2">
    <source>
        <dbReference type="ARBA" id="ARBA00022679"/>
    </source>
</evidence>
<dbReference type="InterPro" id="IPR029063">
    <property type="entry name" value="SAM-dependent_MTases_sf"/>
</dbReference>